<evidence type="ECO:0000259" key="4">
    <source>
        <dbReference type="PROSITE" id="PS50404"/>
    </source>
</evidence>
<accession>A0A1F7W4B2</accession>
<feature type="domain" description="GST C-terminal" evidence="5">
    <location>
        <begin position="83"/>
        <end position="198"/>
    </location>
</feature>
<dbReference type="SUPFAM" id="SSF47616">
    <property type="entry name" value="GST C-terminal domain-like"/>
    <property type="match status" value="1"/>
</dbReference>
<gene>
    <name evidence="6" type="ORF">A2318_01830</name>
</gene>
<dbReference type="Pfam" id="PF00043">
    <property type="entry name" value="GST_C"/>
    <property type="match status" value="1"/>
</dbReference>
<evidence type="ECO:0000256" key="2">
    <source>
        <dbReference type="ARBA" id="ARBA00022679"/>
    </source>
</evidence>
<dbReference type="PROSITE" id="PS50404">
    <property type="entry name" value="GST_NTER"/>
    <property type="match status" value="1"/>
</dbReference>
<dbReference type="InterPro" id="IPR004045">
    <property type="entry name" value="Glutathione_S-Trfase_N"/>
</dbReference>
<keyword evidence="2" id="KW-0808">Transferase</keyword>
<dbReference type="FunFam" id="3.40.30.10:FF:000039">
    <property type="entry name" value="Glutathione S-transferase domain"/>
    <property type="match status" value="1"/>
</dbReference>
<name>A0A1F7W4B2_9BACT</name>
<dbReference type="Gene3D" id="3.40.30.10">
    <property type="entry name" value="Glutaredoxin"/>
    <property type="match status" value="1"/>
</dbReference>
<evidence type="ECO:0008006" key="8">
    <source>
        <dbReference type="Google" id="ProtNLM"/>
    </source>
</evidence>
<dbReference type="CDD" id="cd03046">
    <property type="entry name" value="GST_N_GTT1_like"/>
    <property type="match status" value="1"/>
</dbReference>
<dbReference type="PROSITE" id="PS50405">
    <property type="entry name" value="GST_CTER"/>
    <property type="match status" value="1"/>
</dbReference>
<dbReference type="STRING" id="1802421.A2318_01830"/>
<dbReference type="InterPro" id="IPR036249">
    <property type="entry name" value="Thioredoxin-like_sf"/>
</dbReference>
<feature type="domain" description="GST N-terminal" evidence="4">
    <location>
        <begin position="1"/>
        <end position="80"/>
    </location>
</feature>
<comment type="caution">
    <text evidence="6">The sequence shown here is derived from an EMBL/GenBank/DDBJ whole genome shotgun (WGS) entry which is preliminary data.</text>
</comment>
<organism evidence="6 7">
    <name type="scientific">Candidatus Uhrbacteria bacterium RIFOXYB2_FULL_45_11</name>
    <dbReference type="NCBI Taxonomy" id="1802421"/>
    <lineage>
        <taxon>Bacteria</taxon>
        <taxon>Candidatus Uhriibacteriota</taxon>
    </lineage>
</organism>
<dbReference type="AlphaFoldDB" id="A0A1F7W4B2"/>
<dbReference type="Proteomes" id="UP000177331">
    <property type="component" value="Unassembled WGS sequence"/>
</dbReference>
<dbReference type="PANTHER" id="PTHR44051">
    <property type="entry name" value="GLUTATHIONE S-TRANSFERASE-RELATED"/>
    <property type="match status" value="1"/>
</dbReference>
<dbReference type="SFLD" id="SFLDG00358">
    <property type="entry name" value="Main_(cytGST)"/>
    <property type="match status" value="1"/>
</dbReference>
<sequence length="198" mass="21764">MIKLYGPRGGSSLRAHWTLHELGVDYENIPLELSKGEHKQPEYLAINPAGQVPAIDVDGFFLAESIAIAQYLAEKYNPSLLGTQEQKAKGLQWALWIMLSVQVGGLSDMSRPKWTGIPDEAGVAAGRAQVEKNLPILETYLGANEYLAGNAFTVSDIDGVCTFAYARWAEFGLTNYPNISAWIERCEDRPAYKAAKGE</sequence>
<dbReference type="GO" id="GO:0016740">
    <property type="term" value="F:transferase activity"/>
    <property type="evidence" value="ECO:0007669"/>
    <property type="project" value="UniProtKB-KW"/>
</dbReference>
<evidence type="ECO:0000256" key="3">
    <source>
        <dbReference type="RuleBase" id="RU003494"/>
    </source>
</evidence>
<dbReference type="PANTHER" id="PTHR44051:SF8">
    <property type="entry name" value="GLUTATHIONE S-TRANSFERASE GSTA"/>
    <property type="match status" value="1"/>
</dbReference>
<evidence type="ECO:0000313" key="7">
    <source>
        <dbReference type="Proteomes" id="UP000177331"/>
    </source>
</evidence>
<evidence type="ECO:0000259" key="5">
    <source>
        <dbReference type="PROSITE" id="PS50405"/>
    </source>
</evidence>
<dbReference type="InterPro" id="IPR004046">
    <property type="entry name" value="GST_C"/>
</dbReference>
<dbReference type="Pfam" id="PF02798">
    <property type="entry name" value="GST_N"/>
    <property type="match status" value="1"/>
</dbReference>
<proteinExistence type="inferred from homology"/>
<dbReference type="Gene3D" id="1.20.1050.10">
    <property type="match status" value="1"/>
</dbReference>
<dbReference type="SFLD" id="SFLDG01150">
    <property type="entry name" value="Main.1:_Beta-like"/>
    <property type="match status" value="1"/>
</dbReference>
<reference evidence="6 7" key="1">
    <citation type="journal article" date="2016" name="Nat. Commun.">
        <title>Thousands of microbial genomes shed light on interconnected biogeochemical processes in an aquifer system.</title>
        <authorList>
            <person name="Anantharaman K."/>
            <person name="Brown C.T."/>
            <person name="Hug L.A."/>
            <person name="Sharon I."/>
            <person name="Castelle C.J."/>
            <person name="Probst A.J."/>
            <person name="Thomas B.C."/>
            <person name="Singh A."/>
            <person name="Wilkins M.J."/>
            <person name="Karaoz U."/>
            <person name="Brodie E.L."/>
            <person name="Williams K.H."/>
            <person name="Hubbard S.S."/>
            <person name="Banfield J.F."/>
        </authorList>
    </citation>
    <scope>NUCLEOTIDE SEQUENCE [LARGE SCALE GENOMIC DNA]</scope>
</reference>
<protein>
    <recommendedName>
        <fullName evidence="8">Glutathione S-transferase</fullName>
    </recommendedName>
</protein>
<comment type="similarity">
    <text evidence="1 3">Belongs to the GST superfamily.</text>
</comment>
<dbReference type="InterPro" id="IPR010987">
    <property type="entry name" value="Glutathione-S-Trfase_C-like"/>
</dbReference>
<evidence type="ECO:0000313" key="6">
    <source>
        <dbReference type="EMBL" id="OGL96944.1"/>
    </source>
</evidence>
<dbReference type="InterPro" id="IPR040079">
    <property type="entry name" value="Glutathione_S-Trfase"/>
</dbReference>
<dbReference type="SUPFAM" id="SSF52833">
    <property type="entry name" value="Thioredoxin-like"/>
    <property type="match status" value="1"/>
</dbReference>
<dbReference type="SFLD" id="SFLDS00019">
    <property type="entry name" value="Glutathione_Transferase_(cytos"/>
    <property type="match status" value="1"/>
</dbReference>
<dbReference type="InterPro" id="IPR036282">
    <property type="entry name" value="Glutathione-S-Trfase_C_sf"/>
</dbReference>
<dbReference type="EMBL" id="MGFD01000061">
    <property type="protein sequence ID" value="OGL96944.1"/>
    <property type="molecule type" value="Genomic_DNA"/>
</dbReference>
<evidence type="ECO:0000256" key="1">
    <source>
        <dbReference type="ARBA" id="ARBA00007409"/>
    </source>
</evidence>